<evidence type="ECO:0000256" key="10">
    <source>
        <dbReference type="SAM" id="Phobius"/>
    </source>
</evidence>
<keyword evidence="6" id="KW-0406">Ion transport</keyword>
<evidence type="ECO:0000256" key="7">
    <source>
        <dbReference type="ARBA" id="ARBA00023136"/>
    </source>
</evidence>
<feature type="transmembrane region" description="Helical" evidence="10">
    <location>
        <begin position="204"/>
        <end position="224"/>
    </location>
</feature>
<keyword evidence="8" id="KW-0407">Ion channel</keyword>
<dbReference type="PANTHER" id="PTHR31086">
    <property type="entry name" value="ALUMINUM-ACTIVATED MALATE TRANSPORTER 10"/>
    <property type="match status" value="1"/>
</dbReference>
<evidence type="ECO:0000256" key="8">
    <source>
        <dbReference type="ARBA" id="ARBA00023303"/>
    </source>
</evidence>
<keyword evidence="7 10" id="KW-0472">Membrane</keyword>
<name>A0A7C9AN90_OPUST</name>
<keyword evidence="4 10" id="KW-0812">Transmembrane</keyword>
<feature type="compositionally biased region" description="Basic and acidic residues" evidence="9">
    <location>
        <begin position="463"/>
        <end position="472"/>
    </location>
</feature>
<dbReference type="GO" id="GO:0015743">
    <property type="term" value="P:malate transport"/>
    <property type="evidence" value="ECO:0007669"/>
    <property type="project" value="InterPro"/>
</dbReference>
<feature type="transmembrane region" description="Helical" evidence="10">
    <location>
        <begin position="118"/>
        <end position="135"/>
    </location>
</feature>
<dbReference type="Pfam" id="PF11744">
    <property type="entry name" value="ALMT"/>
    <property type="match status" value="1"/>
</dbReference>
<feature type="region of interest" description="Disordered" evidence="9">
    <location>
        <begin position="462"/>
        <end position="493"/>
    </location>
</feature>
<dbReference type="EMBL" id="GISG01247538">
    <property type="protein sequence ID" value="MBA4670453.1"/>
    <property type="molecule type" value="Transcribed_RNA"/>
</dbReference>
<feature type="transmembrane region" description="Helical" evidence="10">
    <location>
        <begin position="173"/>
        <end position="192"/>
    </location>
</feature>
<proteinExistence type="inferred from homology"/>
<feature type="transmembrane region" description="Helical" evidence="10">
    <location>
        <begin position="92"/>
        <end position="112"/>
    </location>
</feature>
<accession>A0A7C9AN90</accession>
<evidence type="ECO:0008006" key="12">
    <source>
        <dbReference type="Google" id="ProtNLM"/>
    </source>
</evidence>
<feature type="transmembrane region" description="Helical" evidence="10">
    <location>
        <begin position="33"/>
        <end position="55"/>
    </location>
</feature>
<evidence type="ECO:0000256" key="3">
    <source>
        <dbReference type="ARBA" id="ARBA00022448"/>
    </source>
</evidence>
<evidence type="ECO:0000256" key="1">
    <source>
        <dbReference type="ARBA" id="ARBA00004141"/>
    </source>
</evidence>
<evidence type="ECO:0000256" key="4">
    <source>
        <dbReference type="ARBA" id="ARBA00022692"/>
    </source>
</evidence>
<protein>
    <recommendedName>
        <fullName evidence="12">Aluminum-activated malate transporter</fullName>
    </recommendedName>
</protein>
<evidence type="ECO:0000313" key="11">
    <source>
        <dbReference type="EMBL" id="MBA4670453.1"/>
    </source>
</evidence>
<evidence type="ECO:0000256" key="5">
    <source>
        <dbReference type="ARBA" id="ARBA00022989"/>
    </source>
</evidence>
<organism evidence="11">
    <name type="scientific">Opuntia streptacantha</name>
    <name type="common">Prickly pear cactus</name>
    <name type="synonym">Opuntia cardona</name>
    <dbReference type="NCBI Taxonomy" id="393608"/>
    <lineage>
        <taxon>Eukaryota</taxon>
        <taxon>Viridiplantae</taxon>
        <taxon>Streptophyta</taxon>
        <taxon>Embryophyta</taxon>
        <taxon>Tracheophyta</taxon>
        <taxon>Spermatophyta</taxon>
        <taxon>Magnoliopsida</taxon>
        <taxon>eudicotyledons</taxon>
        <taxon>Gunneridae</taxon>
        <taxon>Pentapetalae</taxon>
        <taxon>Caryophyllales</taxon>
        <taxon>Cactineae</taxon>
        <taxon>Cactaceae</taxon>
        <taxon>Opuntioideae</taxon>
        <taxon>Opuntia</taxon>
    </lineage>
</organism>
<comment type="similarity">
    <text evidence="2">Belongs to the aromatic acid exporter (TC 2.A.85) family.</text>
</comment>
<evidence type="ECO:0000256" key="6">
    <source>
        <dbReference type="ARBA" id="ARBA00023065"/>
    </source>
</evidence>
<dbReference type="AlphaFoldDB" id="A0A7C9AN90"/>
<dbReference type="GO" id="GO:0034220">
    <property type="term" value="P:monoatomic ion transmembrane transport"/>
    <property type="evidence" value="ECO:0007669"/>
    <property type="project" value="UniProtKB-KW"/>
</dbReference>
<dbReference type="EMBL" id="GISG01247537">
    <property type="protein sequence ID" value="MBA4670452.1"/>
    <property type="molecule type" value="Transcribed_RNA"/>
</dbReference>
<dbReference type="GO" id="GO:0016020">
    <property type="term" value="C:membrane"/>
    <property type="evidence" value="ECO:0007669"/>
    <property type="project" value="UniProtKB-SubCell"/>
</dbReference>
<dbReference type="InterPro" id="IPR020966">
    <property type="entry name" value="ALMT"/>
</dbReference>
<keyword evidence="5 10" id="KW-1133">Transmembrane helix</keyword>
<evidence type="ECO:0000256" key="2">
    <source>
        <dbReference type="ARBA" id="ARBA00007079"/>
    </source>
</evidence>
<reference evidence="11" key="2">
    <citation type="submission" date="2020-07" db="EMBL/GenBank/DDBJ databases">
        <authorList>
            <person name="Vera ALvarez R."/>
            <person name="Arias-Moreno D.M."/>
            <person name="Jimenez-Jacinto V."/>
            <person name="Jimenez-Bremont J.F."/>
            <person name="Swaminathan K."/>
            <person name="Moose S.P."/>
            <person name="Guerrero-Gonzalez M.L."/>
            <person name="Marino-Ramirez L."/>
            <person name="Landsman D."/>
            <person name="Rodriguez-Kessler M."/>
            <person name="Delgado-Sanchez P."/>
        </authorList>
    </citation>
    <scope>NUCLEOTIDE SEQUENCE</scope>
    <source>
        <tissue evidence="11">Cladode</tissue>
    </source>
</reference>
<keyword evidence="3" id="KW-0813">Transport</keyword>
<evidence type="ECO:0000256" key="9">
    <source>
        <dbReference type="SAM" id="MobiDB-lite"/>
    </source>
</evidence>
<sequence>MPGRMEWRINASDGTSKVLDARRGLAAKIWQRVHGWVLGFVINIWKFLVGSWTIGVAEPKKFIHCLKVGVALSTVSLFYYMRPVYEAVGGNAMWAIMTVVVVFEYTVGATLYKCINRAIATIVAGSLGFGIHWIASHCGHKYEPTVLGASVFVFASAATFSRFIPTVKARFDYGAMIFILTFSFVSLSGYRVDKLIMLAHTRASTIAIGTSLCILICMLFWPVWAGDQLHRQTISNLQKLACSLEGYVAEYFNNGEIANIADEDLAKKLQGYKCVLNSKATEESMVNFARWEPAHGHFHFGYPWKQYLKIGASARNCAYCIDNLSSCIDSEMQVPEFLKNHIKETCTRLSFCSAEVLKELATAIKMGRRSSQTNFLVDKMNCAVEELHDAIKSLPYQIILSPQTVEGSAEGNTEKIEKSNKASVLEVLPLGTLVTLLIETAARVQEIVLAVDNLAHMAKFKTKKEEKSKENLSSESANENSLVQESMKTFEKV</sequence>
<comment type="subcellular location">
    <subcellularLocation>
        <location evidence="1">Membrane</location>
        <topology evidence="1">Multi-pass membrane protein</topology>
    </subcellularLocation>
</comment>
<reference evidence="11" key="1">
    <citation type="journal article" date="2013" name="J. Plant Res.">
        <title>Effect of fungi and light on seed germination of three Opuntia species from semiarid lands of central Mexico.</title>
        <authorList>
            <person name="Delgado-Sanchez P."/>
            <person name="Jimenez-Bremont J.F."/>
            <person name="Guerrero-Gonzalez Mde L."/>
            <person name="Flores J."/>
        </authorList>
    </citation>
    <scope>NUCLEOTIDE SEQUENCE</scope>
    <source>
        <tissue evidence="11">Cladode</tissue>
    </source>
</reference>